<keyword evidence="2" id="KW-0378">Hydrolase</keyword>
<sequence length="904" mass="98789">MAEFANTFATFHHCVVCGSEISLSYAARASESWKACAQPLQHASPSVPRVAQPLVAPGLCPPTFAAEQEAGLVHASCWHVVARLWGKTEFTAAELDGFLDCARDASPFLPEIRFREAPDRLDVTIDHSLEAQDLEHRTSRAETDAQRRFEALCAGLKDEGIKSPVLLGLGRHALPERLDAFVSHALQDPGEAGSGTGGPARRFWAKVVGLLTSTSTGPDSPFSRPDSPSRAARVAQALRNIQRGGPSRFPHAANNDVVRANASTILLSLQLIPVEDICEAEPLGLAANGKPSRLQRPRAVPLSALRPGSPFRLSFLTVRREYFVDNMKFGRRFRVGMKYLRTIDFAFHDDDDMDQALPDLHVAAPATHLVPAVRTLCGMQLVRDGIGVFAVHAKDGDDWYTVWQQDPTATITPDMVALPTSAQWPGKMQDGELLLVSDTLKDIAVFDQFSQYLQSSDFVSLVTLNLEGGSNAPRDEPPPINMNPKKKWWERLGIARTLTLVLGSATLPLVLLFLGFLWRESMMVVTGDDMESGTIWGQILALGKSGAIVTISTAIIRAIMTLQANLDRFANFSCEISVPEENGDDGDTTICYVSSINNSTTLRENSNGPWVMLSDASGIEGLRVTACITNLDSPTRIVNIRSRVQRLDITEPGMLWGYEAQQCDTALARLQLGVSSSLDSPWSREDLGVSVLVSHWRSSTESGPGRSFISDYLLRGMTPRCEGIHCNLTLSDSANQGLVLSKRERAAMNDGVHESHVYLFKDTLDDTENPALAMQALLTRVSQMAYYDQLAKSRTNTTASAVFSETTQMAADWTGYKVAAALVSAHLVVVAIVTTLFLRNTSSSCLGNSWQAVSQIASSETLPILEQADTMKDWEIRRNAKRQGLNLAQLGVIRQRGGRTYLSV</sequence>
<keyword evidence="2" id="KW-0067">ATP-binding</keyword>
<keyword evidence="3" id="KW-1185">Reference proteome</keyword>
<keyword evidence="1" id="KW-0812">Transmembrane</keyword>
<gene>
    <name evidence="2" type="ORF">O9K51_04636</name>
</gene>
<evidence type="ECO:0000313" key="3">
    <source>
        <dbReference type="Proteomes" id="UP001163105"/>
    </source>
</evidence>
<feature type="transmembrane region" description="Helical" evidence="1">
    <location>
        <begin position="494"/>
        <end position="518"/>
    </location>
</feature>
<protein>
    <submittedName>
        <fullName evidence="2">ATP-dependent RNA helicase dbp3</fullName>
    </submittedName>
</protein>
<dbReference type="EMBL" id="JAQHRD010000003">
    <property type="protein sequence ID" value="KAJ6443457.1"/>
    <property type="molecule type" value="Genomic_DNA"/>
</dbReference>
<keyword evidence="2" id="KW-0347">Helicase</keyword>
<evidence type="ECO:0000256" key="1">
    <source>
        <dbReference type="SAM" id="Phobius"/>
    </source>
</evidence>
<dbReference type="GO" id="GO:0004386">
    <property type="term" value="F:helicase activity"/>
    <property type="evidence" value="ECO:0007669"/>
    <property type="project" value="UniProtKB-KW"/>
</dbReference>
<comment type="caution">
    <text evidence="2">The sequence shown here is derived from an EMBL/GenBank/DDBJ whole genome shotgun (WGS) entry which is preliminary data.</text>
</comment>
<keyword evidence="1" id="KW-1133">Transmembrane helix</keyword>
<reference evidence="2" key="1">
    <citation type="submission" date="2023-01" db="EMBL/GenBank/DDBJ databases">
        <title>The growth and conidiation of Purpureocillium lavendulum are regulated by nitrogen source and histone H3K14 acetylation.</title>
        <authorList>
            <person name="Tang P."/>
            <person name="Han J."/>
            <person name="Zhang C."/>
            <person name="Tang P."/>
            <person name="Qi F."/>
            <person name="Zhang K."/>
            <person name="Liang L."/>
        </authorList>
    </citation>
    <scope>NUCLEOTIDE SEQUENCE</scope>
    <source>
        <strain evidence="2">YMF1.00683</strain>
    </source>
</reference>
<accession>A0AB34FVQ4</accession>
<dbReference type="AlphaFoldDB" id="A0AB34FVQ4"/>
<organism evidence="2 3">
    <name type="scientific">Purpureocillium lavendulum</name>
    <dbReference type="NCBI Taxonomy" id="1247861"/>
    <lineage>
        <taxon>Eukaryota</taxon>
        <taxon>Fungi</taxon>
        <taxon>Dikarya</taxon>
        <taxon>Ascomycota</taxon>
        <taxon>Pezizomycotina</taxon>
        <taxon>Sordariomycetes</taxon>
        <taxon>Hypocreomycetidae</taxon>
        <taxon>Hypocreales</taxon>
        <taxon>Ophiocordycipitaceae</taxon>
        <taxon>Purpureocillium</taxon>
    </lineage>
</organism>
<proteinExistence type="predicted"/>
<feature type="transmembrane region" description="Helical" evidence="1">
    <location>
        <begin position="538"/>
        <end position="559"/>
    </location>
</feature>
<keyword evidence="2" id="KW-0547">Nucleotide-binding</keyword>
<name>A0AB34FVQ4_9HYPO</name>
<keyword evidence="1" id="KW-0472">Membrane</keyword>
<evidence type="ECO:0000313" key="2">
    <source>
        <dbReference type="EMBL" id="KAJ6443457.1"/>
    </source>
</evidence>
<dbReference type="Proteomes" id="UP001163105">
    <property type="component" value="Unassembled WGS sequence"/>
</dbReference>